<sequence length="214" mass="24478">MVGVEILFLIPFTLKLPLLNKEQRLIYIYLISCVAYGVGSDVIARIFRNNMAFITCIHLVQFIILSLFYIQVFKSPSTKKALKWIMLVATLLFAVDITVLEGPLKFNSVFISFRSALLIIYGVMFFLQLMRDEDLIEKSIYINSLPVFWFNAGLFVNVCCGFLLNLSFNLIQQKGPSEVLESMYKITASLYWIAGVIQVILFYIGLSKIKRARA</sequence>
<feature type="transmembrane region" description="Helical" evidence="1">
    <location>
        <begin position="106"/>
        <end position="127"/>
    </location>
</feature>
<dbReference type="EMBL" id="RPDH01000002">
    <property type="protein sequence ID" value="RPE08241.1"/>
    <property type="molecule type" value="Genomic_DNA"/>
</dbReference>
<feature type="transmembrane region" description="Helical" evidence="1">
    <location>
        <begin position="82"/>
        <end position="100"/>
    </location>
</feature>
<keyword evidence="3" id="KW-1185">Reference proteome</keyword>
<proteinExistence type="predicted"/>
<keyword evidence="1" id="KW-1133">Transmembrane helix</keyword>
<protein>
    <recommendedName>
        <fullName evidence="4">YhhN-like protein</fullName>
    </recommendedName>
</protein>
<evidence type="ECO:0008006" key="4">
    <source>
        <dbReference type="Google" id="ProtNLM"/>
    </source>
</evidence>
<keyword evidence="1" id="KW-0812">Transmembrane</keyword>
<keyword evidence="1" id="KW-0472">Membrane</keyword>
<comment type="caution">
    <text evidence="2">The sequence shown here is derived from an EMBL/GenBank/DDBJ whole genome shotgun (WGS) entry which is preliminary data.</text>
</comment>
<dbReference type="Proteomes" id="UP000278351">
    <property type="component" value="Unassembled WGS sequence"/>
</dbReference>
<feature type="transmembrane region" description="Helical" evidence="1">
    <location>
        <begin position="52"/>
        <end position="70"/>
    </location>
</feature>
<feature type="transmembrane region" description="Helical" evidence="1">
    <location>
        <begin position="188"/>
        <end position="206"/>
    </location>
</feature>
<evidence type="ECO:0000313" key="2">
    <source>
        <dbReference type="EMBL" id="RPE08241.1"/>
    </source>
</evidence>
<reference evidence="2 3" key="1">
    <citation type="submission" date="2018-11" db="EMBL/GenBank/DDBJ databases">
        <title>Chitinophaga lutea sp.nov., isolate from arsenic contaminated soil.</title>
        <authorList>
            <person name="Zong Y."/>
        </authorList>
    </citation>
    <scope>NUCLEOTIDE SEQUENCE [LARGE SCALE GENOMIC DNA]</scope>
    <source>
        <strain evidence="2 3">ZY74</strain>
    </source>
</reference>
<evidence type="ECO:0000313" key="3">
    <source>
        <dbReference type="Proteomes" id="UP000278351"/>
    </source>
</evidence>
<accession>A0A3N4PTA1</accession>
<name>A0A3N4PTA1_9BACT</name>
<feature type="transmembrane region" description="Helical" evidence="1">
    <location>
        <begin position="25"/>
        <end position="46"/>
    </location>
</feature>
<gene>
    <name evidence="2" type="ORF">EGT74_14350</name>
</gene>
<organism evidence="2 3">
    <name type="scientific">Chitinophaga lutea</name>
    <dbReference type="NCBI Taxonomy" id="2488634"/>
    <lineage>
        <taxon>Bacteria</taxon>
        <taxon>Pseudomonadati</taxon>
        <taxon>Bacteroidota</taxon>
        <taxon>Chitinophagia</taxon>
        <taxon>Chitinophagales</taxon>
        <taxon>Chitinophagaceae</taxon>
        <taxon>Chitinophaga</taxon>
    </lineage>
</organism>
<feature type="transmembrane region" description="Helical" evidence="1">
    <location>
        <begin position="148"/>
        <end position="168"/>
    </location>
</feature>
<dbReference type="AlphaFoldDB" id="A0A3N4PTA1"/>
<evidence type="ECO:0000256" key="1">
    <source>
        <dbReference type="SAM" id="Phobius"/>
    </source>
</evidence>